<feature type="coiled-coil region" evidence="1">
    <location>
        <begin position="382"/>
        <end position="437"/>
    </location>
</feature>
<dbReference type="RefSeq" id="WP_379098323.1">
    <property type="nucleotide sequence ID" value="NZ_JBHUGZ010000008.1"/>
</dbReference>
<name>A0ABW4U9T0_9HYPH</name>
<gene>
    <name evidence="4" type="ORF">ACFSOZ_13265</name>
</gene>
<evidence type="ECO:0000313" key="4">
    <source>
        <dbReference type="EMBL" id="MFD1983634.1"/>
    </source>
</evidence>
<keyword evidence="1" id="KW-0175">Coiled coil</keyword>
<dbReference type="InterPro" id="IPR003715">
    <property type="entry name" value="Poly_export_N"/>
</dbReference>
<sequence>MDHVQRSKADCHSPAFHGGNRRFSTMAASFHDTSKRSRGATISLIPFCLILLFGAPARGQSETDDRLVPQDTVELKVSGWDALRGGVTEGVELNGAFTIDTAGTLDLPVIGHVPALGLHESELAKLITDRLQARSGFDVRPVTTVQRSQSAASSGGAKVEGHPPGAPPDVNGSRTLVEAAATGLERERSKTDASLTVASLHELSAVRKELEAARQQASADRQSADKVEQVLRSELQAAREQLDTMRRVTADAGARARAIADATTLQGQALDEQKQRAERLARDLATAQREVESLQAKAALAIHDKAAALGAHQAAEASLSGARRALDEERQKVERFERDLATAHQSLDALEASGKLAVAAQVAGIRGREVAEAAAKRAGEALALERGRADALERDLDAARQDRDAAKDEVARLSAALEQQRERAFGLARDLAAARNETDILKARDAPRDQRIEPAPKAPAGDRAGPRTSALAGKRARSAREPERREIRKVVVRKSPRPVRLTTISLPAALLPTRAPLRPAQGIW</sequence>
<comment type="caution">
    <text evidence="4">The sequence shown here is derived from an EMBL/GenBank/DDBJ whole genome shotgun (WGS) entry which is preliminary data.</text>
</comment>
<feature type="compositionally biased region" description="Basic and acidic residues" evidence="2">
    <location>
        <begin position="439"/>
        <end position="454"/>
    </location>
</feature>
<feature type="coiled-coil region" evidence="1">
    <location>
        <begin position="200"/>
        <end position="353"/>
    </location>
</feature>
<evidence type="ECO:0000256" key="2">
    <source>
        <dbReference type="SAM" id="MobiDB-lite"/>
    </source>
</evidence>
<feature type="domain" description="Polysaccharide export protein N-terminal" evidence="3">
    <location>
        <begin position="61"/>
        <end position="145"/>
    </location>
</feature>
<dbReference type="Gene3D" id="3.30.1950.10">
    <property type="entry name" value="wza like domain"/>
    <property type="match status" value="1"/>
</dbReference>
<proteinExistence type="predicted"/>
<accession>A0ABW4U9T0</accession>
<dbReference type="EMBL" id="JBHUGZ010000008">
    <property type="protein sequence ID" value="MFD1983634.1"/>
    <property type="molecule type" value="Genomic_DNA"/>
</dbReference>
<evidence type="ECO:0000313" key="5">
    <source>
        <dbReference type="Proteomes" id="UP001597405"/>
    </source>
</evidence>
<evidence type="ECO:0000256" key="1">
    <source>
        <dbReference type="SAM" id="Coils"/>
    </source>
</evidence>
<dbReference type="Pfam" id="PF02563">
    <property type="entry name" value="Poly_export"/>
    <property type="match status" value="1"/>
</dbReference>
<evidence type="ECO:0000259" key="3">
    <source>
        <dbReference type="Pfam" id="PF02563"/>
    </source>
</evidence>
<feature type="region of interest" description="Disordered" evidence="2">
    <location>
        <begin position="439"/>
        <end position="486"/>
    </location>
</feature>
<feature type="region of interest" description="Disordered" evidence="2">
    <location>
        <begin position="142"/>
        <end position="173"/>
    </location>
</feature>
<organism evidence="4 5">
    <name type="scientific">Mesorhizobium newzealandense</name>
    <dbReference type="NCBI Taxonomy" id="1300302"/>
    <lineage>
        <taxon>Bacteria</taxon>
        <taxon>Pseudomonadati</taxon>
        <taxon>Pseudomonadota</taxon>
        <taxon>Alphaproteobacteria</taxon>
        <taxon>Hyphomicrobiales</taxon>
        <taxon>Phyllobacteriaceae</taxon>
        <taxon>Mesorhizobium</taxon>
    </lineage>
</organism>
<protein>
    <submittedName>
        <fullName evidence="4">Polysaccharide biosynthesis/export family protein</fullName>
    </submittedName>
</protein>
<reference evidence="5" key="1">
    <citation type="journal article" date="2019" name="Int. J. Syst. Evol. Microbiol.">
        <title>The Global Catalogue of Microorganisms (GCM) 10K type strain sequencing project: providing services to taxonomists for standard genome sequencing and annotation.</title>
        <authorList>
            <consortium name="The Broad Institute Genomics Platform"/>
            <consortium name="The Broad Institute Genome Sequencing Center for Infectious Disease"/>
            <person name="Wu L."/>
            <person name="Ma J."/>
        </authorList>
    </citation>
    <scope>NUCLEOTIDE SEQUENCE [LARGE SCALE GENOMIC DNA]</scope>
    <source>
        <strain evidence="5">CGMCC 1.16225</strain>
    </source>
</reference>
<keyword evidence="5" id="KW-1185">Reference proteome</keyword>
<dbReference type="Proteomes" id="UP001597405">
    <property type="component" value="Unassembled WGS sequence"/>
</dbReference>